<dbReference type="OMA" id="TVLERNW"/>
<dbReference type="NCBIfam" id="NF009154">
    <property type="entry name" value="PRK12497.3-3"/>
    <property type="match status" value="1"/>
</dbReference>
<dbReference type="InterPro" id="IPR011856">
    <property type="entry name" value="tRNA_endonuc-like_dom_sf"/>
</dbReference>
<dbReference type="InterPro" id="IPR011335">
    <property type="entry name" value="Restrct_endonuc-II-like"/>
</dbReference>
<reference evidence="4 6" key="2">
    <citation type="submission" date="2019-11" db="EMBL/GenBank/DDBJ databases">
        <title>Green- and brown-colored morphotypes of Chlorobia in the stratified aquatic ecosystems of Kandalaksha Gulf (White Sea): A model for study of the accessory genome evolution.</title>
        <authorList>
            <person name="Grouzdev D.S."/>
        </authorList>
    </citation>
    <scope>NUCLEOTIDE SEQUENCE [LARGE SCALE GENOMIC DNA]</scope>
    <source>
        <strain evidence="4 6">ZM</strain>
    </source>
</reference>
<dbReference type="Proteomes" id="UP000327458">
    <property type="component" value="Unassembled WGS sequence"/>
</dbReference>
<evidence type="ECO:0000256" key="2">
    <source>
        <dbReference type="HAMAP-Rule" id="MF_00048"/>
    </source>
</evidence>
<dbReference type="PANTHER" id="PTHR34039">
    <property type="entry name" value="UPF0102 PROTEIN YRAN"/>
    <property type="match status" value="1"/>
</dbReference>
<evidence type="ECO:0000313" key="3">
    <source>
        <dbReference type="EMBL" id="KAA6231682.1"/>
    </source>
</evidence>
<dbReference type="PANTHER" id="PTHR34039:SF1">
    <property type="entry name" value="UPF0102 PROTEIN YRAN"/>
    <property type="match status" value="1"/>
</dbReference>
<evidence type="ECO:0000313" key="5">
    <source>
        <dbReference type="Proteomes" id="UP000327458"/>
    </source>
</evidence>
<dbReference type="SUPFAM" id="SSF52980">
    <property type="entry name" value="Restriction endonuclease-like"/>
    <property type="match status" value="1"/>
</dbReference>
<dbReference type="Pfam" id="PF02021">
    <property type="entry name" value="UPF0102"/>
    <property type="match status" value="1"/>
</dbReference>
<evidence type="ECO:0000313" key="4">
    <source>
        <dbReference type="EMBL" id="MWV54459.1"/>
    </source>
</evidence>
<dbReference type="InterPro" id="IPR003509">
    <property type="entry name" value="UPF0102_YraN-like"/>
</dbReference>
<dbReference type="GO" id="GO:0003676">
    <property type="term" value="F:nucleic acid binding"/>
    <property type="evidence" value="ECO:0007669"/>
    <property type="project" value="InterPro"/>
</dbReference>
<sequence>MNSNQPWLLGREGERIAAGFLEKKGYRIVQRNFRFHRNEIDIIAMDGETVCFIEVKTRSSATKGEPAEAVTPGKQREIARAAEAWLAFSSEGEPDCRFDVVGIIAEPLSGGRFRARSVELFADAFHDPGRG</sequence>
<reference evidence="3 5" key="1">
    <citation type="submission" date="2019-07" db="EMBL/GenBank/DDBJ databases">
        <title>Draft genome Sequence of Chlorobium phaeovibrioides sp. strain PhvTcv-s14, from the Phylum Chlorobi.</title>
        <authorList>
            <person name="Babenko V."/>
            <person name="Boldyreva D."/>
            <person name="Kanygina A."/>
            <person name="Selezneva O."/>
            <person name="Akopiyan T."/>
            <person name="Lunina O."/>
        </authorList>
    </citation>
    <scope>NUCLEOTIDE SEQUENCE [LARGE SCALE GENOMIC DNA]</scope>
    <source>
        <strain evidence="3 5">GrTcv12</strain>
    </source>
</reference>
<dbReference type="Gene3D" id="3.40.1350.10">
    <property type="match status" value="1"/>
</dbReference>
<protein>
    <recommendedName>
        <fullName evidence="2">UPF0102 protein FP507_00070</fullName>
    </recommendedName>
</protein>
<dbReference type="RefSeq" id="WP_011889276.1">
    <property type="nucleotide sequence ID" value="NZ_CP041698.1"/>
</dbReference>
<dbReference type="AlphaFoldDB" id="A0A5M8IB26"/>
<gene>
    <name evidence="3" type="ORF">FP507_00070</name>
    <name evidence="4" type="ORF">GJ685_05200</name>
</gene>
<accession>A0A5M8IB26</accession>
<dbReference type="SMR" id="A0A5M8IB26"/>
<dbReference type="CDD" id="cd20736">
    <property type="entry name" value="PoNe_Nuclease"/>
    <property type="match status" value="1"/>
</dbReference>
<organism evidence="3 5">
    <name type="scientific">Chlorobium phaeovibrioides</name>
    <dbReference type="NCBI Taxonomy" id="1094"/>
    <lineage>
        <taxon>Bacteria</taxon>
        <taxon>Pseudomonadati</taxon>
        <taxon>Chlorobiota</taxon>
        <taxon>Chlorobiia</taxon>
        <taxon>Chlorobiales</taxon>
        <taxon>Chlorobiaceae</taxon>
        <taxon>Chlorobium/Pelodictyon group</taxon>
        <taxon>Chlorobium</taxon>
    </lineage>
</organism>
<dbReference type="NCBIfam" id="NF009150">
    <property type="entry name" value="PRK12497.1-3"/>
    <property type="match status" value="1"/>
</dbReference>
<comment type="caution">
    <text evidence="3">The sequence shown here is derived from an EMBL/GenBank/DDBJ whole genome shotgun (WGS) entry which is preliminary data.</text>
</comment>
<evidence type="ECO:0000256" key="1">
    <source>
        <dbReference type="ARBA" id="ARBA00006738"/>
    </source>
</evidence>
<comment type="similarity">
    <text evidence="1 2">Belongs to the UPF0102 family.</text>
</comment>
<dbReference type="NCBIfam" id="TIGR00252">
    <property type="entry name" value="YraN family protein"/>
    <property type="match status" value="1"/>
</dbReference>
<dbReference type="EMBL" id="VMRG01000001">
    <property type="protein sequence ID" value="KAA6231682.1"/>
    <property type="molecule type" value="Genomic_DNA"/>
</dbReference>
<evidence type="ECO:0000313" key="6">
    <source>
        <dbReference type="Proteomes" id="UP000489351"/>
    </source>
</evidence>
<dbReference type="EMBL" id="WUBZ01000013">
    <property type="protein sequence ID" value="MWV54459.1"/>
    <property type="molecule type" value="Genomic_DNA"/>
</dbReference>
<dbReference type="HAMAP" id="MF_00048">
    <property type="entry name" value="UPF0102"/>
    <property type="match status" value="1"/>
</dbReference>
<keyword evidence="6" id="KW-1185">Reference proteome</keyword>
<name>A0A5M8IB26_CHLPH</name>
<proteinExistence type="inferred from homology"/>
<dbReference type="Proteomes" id="UP000489351">
    <property type="component" value="Unassembled WGS sequence"/>
</dbReference>